<reference evidence="4" key="3">
    <citation type="journal article" date="2019" name="Int. J. Syst. Evol. Microbiol.">
        <title>The Global Catalogue of Microorganisms (GCM) 10K type strain sequencing project: providing services to taxonomists for standard genome sequencing and annotation.</title>
        <authorList>
            <consortium name="The Broad Institute Genomics Platform"/>
            <consortium name="The Broad Institute Genome Sequencing Center for Infectious Disease"/>
            <person name="Wu L."/>
            <person name="Ma J."/>
        </authorList>
    </citation>
    <scope>NUCLEOTIDE SEQUENCE [LARGE SCALE GENOMIC DNA]</scope>
    <source>
        <strain evidence="4">CGMCC 1.11013</strain>
    </source>
</reference>
<accession>A0A069NHG9</accession>
<protein>
    <submittedName>
        <fullName evidence="2">Uncharacterized protein</fullName>
    </submittedName>
</protein>
<dbReference type="EMBL" id="BMEG01000001">
    <property type="protein sequence ID" value="GGD52221.1"/>
    <property type="molecule type" value="Genomic_DNA"/>
</dbReference>
<keyword evidence="4" id="KW-1185">Reference proteome</keyword>
<gene>
    <name evidence="2" type="ORF">BG57_22445</name>
    <name evidence="1" type="ORF">GCM10010985_02420</name>
</gene>
<dbReference type="STRING" id="1071679.BG57_22445"/>
<evidence type="ECO:0000313" key="1">
    <source>
        <dbReference type="EMBL" id="GGD52221.1"/>
    </source>
</evidence>
<sequence>MQGAQRGESDFAIANLRRRLVADGRIVAVPETETEVQPTRLRLPSRLETSTSASAAGEAQCGYARKPFDINELISLVKDCT</sequence>
<reference evidence="2 3" key="2">
    <citation type="submission" date="2014-03" db="EMBL/GenBank/DDBJ databases">
        <title>Draft Genome Sequences of Four Burkholderia Strains.</title>
        <authorList>
            <person name="Liu X.Y."/>
            <person name="Li C.X."/>
            <person name="Xu J.H."/>
        </authorList>
    </citation>
    <scope>NUCLEOTIDE SEQUENCE [LARGE SCALE GENOMIC DNA]</scope>
    <source>
        <strain evidence="2 3">R27</strain>
    </source>
</reference>
<evidence type="ECO:0000313" key="4">
    <source>
        <dbReference type="Proteomes" id="UP000597138"/>
    </source>
</evidence>
<evidence type="ECO:0000313" key="2">
    <source>
        <dbReference type="EMBL" id="KDR27785.1"/>
    </source>
</evidence>
<organism evidence="2 3">
    <name type="scientific">Caballeronia grimmiae</name>
    <dbReference type="NCBI Taxonomy" id="1071679"/>
    <lineage>
        <taxon>Bacteria</taxon>
        <taxon>Pseudomonadati</taxon>
        <taxon>Pseudomonadota</taxon>
        <taxon>Betaproteobacteria</taxon>
        <taxon>Burkholderiales</taxon>
        <taxon>Burkholderiaceae</taxon>
        <taxon>Caballeronia</taxon>
    </lineage>
</organism>
<comment type="caution">
    <text evidence="2">The sequence shown here is derived from an EMBL/GenBank/DDBJ whole genome shotgun (WGS) entry which is preliminary data.</text>
</comment>
<dbReference type="AlphaFoldDB" id="A0A069NHG9"/>
<reference evidence="1" key="4">
    <citation type="submission" date="2024-05" db="EMBL/GenBank/DDBJ databases">
        <authorList>
            <person name="Sun Q."/>
            <person name="Zhou Y."/>
        </authorList>
    </citation>
    <scope>NUCLEOTIDE SEQUENCE</scope>
    <source>
        <strain evidence="1">CGMCC 1.11013</strain>
    </source>
</reference>
<name>A0A069NHG9_9BURK</name>
<reference evidence="1" key="1">
    <citation type="journal article" date="2014" name="Int. J. Syst. Evol. Microbiol.">
        <title>Complete genome of a new Firmicutes species belonging to the dominant human colonic microbiota ('Ruminococcus bicirculans') reveals two chromosomes and a selective capacity to utilize plant glucans.</title>
        <authorList>
            <consortium name="NISC Comparative Sequencing Program"/>
            <person name="Wegmann U."/>
            <person name="Louis P."/>
            <person name="Goesmann A."/>
            <person name="Henrissat B."/>
            <person name="Duncan S.H."/>
            <person name="Flint H.J."/>
        </authorList>
    </citation>
    <scope>NUCLEOTIDE SEQUENCE</scope>
    <source>
        <strain evidence="1">CGMCC 1.11013</strain>
    </source>
</reference>
<dbReference type="Proteomes" id="UP000027439">
    <property type="component" value="Unassembled WGS sequence"/>
</dbReference>
<proteinExistence type="predicted"/>
<evidence type="ECO:0000313" key="3">
    <source>
        <dbReference type="Proteomes" id="UP000027439"/>
    </source>
</evidence>
<dbReference type="Proteomes" id="UP000597138">
    <property type="component" value="Unassembled WGS sequence"/>
</dbReference>
<dbReference type="EMBL" id="JFHE01000040">
    <property type="protein sequence ID" value="KDR27785.1"/>
    <property type="molecule type" value="Genomic_DNA"/>
</dbReference>